<evidence type="ECO:0000313" key="2">
    <source>
        <dbReference type="EMBL" id="TCP56150.1"/>
    </source>
</evidence>
<protein>
    <submittedName>
        <fullName evidence="2">Uncharacterized protein</fullName>
    </submittedName>
</protein>
<dbReference type="RefSeq" id="WP_132874799.1">
    <property type="nucleotide sequence ID" value="NZ_SLXQ01000001.1"/>
</dbReference>
<dbReference type="AlphaFoldDB" id="A0A4R2R0J5"/>
<keyword evidence="1" id="KW-0812">Transmembrane</keyword>
<feature type="transmembrane region" description="Helical" evidence="1">
    <location>
        <begin position="145"/>
        <end position="167"/>
    </location>
</feature>
<comment type="caution">
    <text evidence="2">The sequence shown here is derived from an EMBL/GenBank/DDBJ whole genome shotgun (WGS) entry which is preliminary data.</text>
</comment>
<keyword evidence="1" id="KW-1133">Transmembrane helix</keyword>
<sequence>MSGTIPAIARGIRSSIARVVLLAAAVGLVLTACGAPATLLTDEQLQAELRSEAGGDLDRVREWPILLQRAGGELERTALYVVRKPDGSEVLIDQAGERYDVDIDDFRAYNGLYGSDDTLTLSQQLEDPEAEFDTITVSGSITPPWVWWAAGGAGVLLLGGGAGWFLWWRARRRADREFDDALRNEQW</sequence>
<keyword evidence="3" id="KW-1185">Reference proteome</keyword>
<accession>A0A4R2R0J5</accession>
<dbReference type="EMBL" id="SLXQ01000001">
    <property type="protein sequence ID" value="TCP56150.1"/>
    <property type="molecule type" value="Genomic_DNA"/>
</dbReference>
<dbReference type="OrthoDB" id="3472201at2"/>
<evidence type="ECO:0000256" key="1">
    <source>
        <dbReference type="SAM" id="Phobius"/>
    </source>
</evidence>
<name>A0A4R2R0J5_9PSEU</name>
<reference evidence="2 3" key="1">
    <citation type="submission" date="2019-03" db="EMBL/GenBank/DDBJ databases">
        <title>Genomic Encyclopedia of Type Strains, Phase IV (KMG-IV): sequencing the most valuable type-strain genomes for metagenomic binning, comparative biology and taxonomic classification.</title>
        <authorList>
            <person name="Goeker M."/>
        </authorList>
    </citation>
    <scope>NUCLEOTIDE SEQUENCE [LARGE SCALE GENOMIC DNA]</scope>
    <source>
        <strain evidence="2 3">DSM 45765</strain>
    </source>
</reference>
<evidence type="ECO:0000313" key="3">
    <source>
        <dbReference type="Proteomes" id="UP000294911"/>
    </source>
</evidence>
<keyword evidence="1" id="KW-0472">Membrane</keyword>
<organism evidence="2 3">
    <name type="scientific">Tamaricihabitans halophyticus</name>
    <dbReference type="NCBI Taxonomy" id="1262583"/>
    <lineage>
        <taxon>Bacteria</taxon>
        <taxon>Bacillati</taxon>
        <taxon>Actinomycetota</taxon>
        <taxon>Actinomycetes</taxon>
        <taxon>Pseudonocardiales</taxon>
        <taxon>Pseudonocardiaceae</taxon>
        <taxon>Tamaricihabitans</taxon>
    </lineage>
</organism>
<gene>
    <name evidence="2" type="ORF">EV191_10190</name>
</gene>
<proteinExistence type="predicted"/>
<dbReference type="Proteomes" id="UP000294911">
    <property type="component" value="Unassembled WGS sequence"/>
</dbReference>